<evidence type="ECO:0000313" key="2">
    <source>
        <dbReference type="EMBL" id="MBD0836829.1"/>
    </source>
</evidence>
<evidence type="ECO:0000259" key="1">
    <source>
        <dbReference type="Pfam" id="PF19081"/>
    </source>
</evidence>
<accession>A0A8J6QYI0</accession>
<dbReference type="InterPro" id="IPR044023">
    <property type="entry name" value="Ig_7"/>
</dbReference>
<dbReference type="Proteomes" id="UP000602057">
    <property type="component" value="Unassembled WGS sequence"/>
</dbReference>
<gene>
    <name evidence="2" type="ORF">ICJ84_15445</name>
</gene>
<dbReference type="InterPro" id="IPR026341">
    <property type="entry name" value="T9SS_type_B"/>
</dbReference>
<comment type="caution">
    <text evidence="2">The sequence shown here is derived from an EMBL/GenBank/DDBJ whole genome shotgun (WGS) entry which is preliminary data.</text>
</comment>
<dbReference type="RefSeq" id="WP_188217319.1">
    <property type="nucleotide sequence ID" value="NZ_BAABGH010000017.1"/>
</dbReference>
<dbReference type="NCBIfam" id="TIGR04131">
    <property type="entry name" value="Bac_Flav_CTERM"/>
    <property type="match status" value="1"/>
</dbReference>
<dbReference type="Pfam" id="PF19081">
    <property type="entry name" value="Ig_7"/>
    <property type="match status" value="1"/>
</dbReference>
<protein>
    <submittedName>
        <fullName evidence="2">T9SS type B sorting domain-containing protein</fullName>
    </submittedName>
</protein>
<keyword evidence="3" id="KW-1185">Reference proteome</keyword>
<sequence>MIKITEKFQLTFILIFLFVSANKVYGQLGFCSGNSGDPIFTETFGAGLASVELPAETTTYLFANSGPNDGFYTVSNNSNAYGWHVINDHSLNDNNGRMLIVNASYTAGEFYKTSITGLCENTTYEFSAWMLNLLPASGCSGNGIPINVKFQIWDSSDTNLLASGDTGNIYGTSSPNWEQYALVFQALSGQTSVILKMINNGVGGCGNDLAIDDIVFKSCGDSVTVIDEQDNSQANLCKDQLPYFTQLSAQPDYSIFSTHFYQWQQSDDGVVWEDIAGETNEKLNISALIETTFFRTKIAEDPINVNNDYCNTVSDVFEIQIIDFPEAPVSNGDLLLCEDDLTPLSVAFKSGILVNWYDAENGGNLLLENSNTFKPMSSGIYYAEAQSEIAGCVSQERTGISVTYFERPIVYDESLEFCENTFITLNANVENPTSFITYLWNNGETTEAISVSQPGIYSVMVSNNNCTVTKTVELIQIDNPVIYNVISDGSNIIVKTANEGNFLYSIDGFSFQSNNVFSALDGGIYTVYVKENSCTEVLTSKHLHFYIPKYFTPNGDGIHDKFNLKGIEHYNSYSVSIFDRYGKLLKFDSEGAFSWDGTFNNVLLPSGDYWYIITIEDQKFTGHFTLKH</sequence>
<dbReference type="Pfam" id="PF13585">
    <property type="entry name" value="CHU_C"/>
    <property type="match status" value="1"/>
</dbReference>
<feature type="domain" description="Ig-like" evidence="1">
    <location>
        <begin position="325"/>
        <end position="403"/>
    </location>
</feature>
<dbReference type="AlphaFoldDB" id="A0A8J6QYI0"/>
<dbReference type="EMBL" id="JACVXC010000007">
    <property type="protein sequence ID" value="MBD0836829.1"/>
    <property type="molecule type" value="Genomic_DNA"/>
</dbReference>
<name>A0A8J6QYI0_9FLAO</name>
<reference evidence="2" key="1">
    <citation type="journal article" date="2013" name="Int. J. Syst. Evol. Microbiol.">
        <title>Aestuariibaculum suncheonense gen. nov., sp. nov., a marine bacterium of the family Flavobacteriaceae isolated from a tidal flat and emended descriptions of the genera Gaetbulibacter and Tamlana.</title>
        <authorList>
            <person name="Jeong S.H."/>
            <person name="Park M.S."/>
            <person name="Jin H.M."/>
            <person name="Lee K."/>
            <person name="Park W."/>
            <person name="Jeon C.O."/>
        </authorList>
    </citation>
    <scope>NUCLEOTIDE SEQUENCE</scope>
    <source>
        <strain evidence="2">SC17</strain>
    </source>
</reference>
<organism evidence="2 3">
    <name type="scientific">Aestuariibaculum suncheonense</name>
    <dbReference type="NCBI Taxonomy" id="1028745"/>
    <lineage>
        <taxon>Bacteria</taxon>
        <taxon>Pseudomonadati</taxon>
        <taxon>Bacteroidota</taxon>
        <taxon>Flavobacteriia</taxon>
        <taxon>Flavobacteriales</taxon>
        <taxon>Flavobacteriaceae</taxon>
    </lineage>
</organism>
<proteinExistence type="predicted"/>
<reference evidence="2" key="2">
    <citation type="submission" date="2020-09" db="EMBL/GenBank/DDBJ databases">
        <authorList>
            <person name="Wu Z."/>
        </authorList>
    </citation>
    <scope>NUCLEOTIDE SEQUENCE</scope>
    <source>
        <strain evidence="2">SC17</strain>
    </source>
</reference>
<evidence type="ECO:0000313" key="3">
    <source>
        <dbReference type="Proteomes" id="UP000602057"/>
    </source>
</evidence>